<comment type="caution">
    <text evidence="3">The sequence shown here is derived from an EMBL/GenBank/DDBJ whole genome shotgun (WGS) entry which is preliminary data.</text>
</comment>
<dbReference type="Gene3D" id="2.130.10.10">
    <property type="entry name" value="YVTN repeat-like/Quinoprotein amine dehydrogenase"/>
    <property type="match status" value="1"/>
</dbReference>
<dbReference type="Proteomes" id="UP001165060">
    <property type="component" value="Unassembled WGS sequence"/>
</dbReference>
<organism evidence="3 4">
    <name type="scientific">Tetraparma gracilis</name>
    <dbReference type="NCBI Taxonomy" id="2962635"/>
    <lineage>
        <taxon>Eukaryota</taxon>
        <taxon>Sar</taxon>
        <taxon>Stramenopiles</taxon>
        <taxon>Ochrophyta</taxon>
        <taxon>Bolidophyceae</taxon>
        <taxon>Parmales</taxon>
        <taxon>Triparmaceae</taxon>
        <taxon>Tetraparma</taxon>
    </lineage>
</organism>
<proteinExistence type="predicted"/>
<keyword evidence="4" id="KW-1185">Reference proteome</keyword>
<feature type="region of interest" description="Disordered" evidence="1">
    <location>
        <begin position="1"/>
        <end position="34"/>
    </location>
</feature>
<gene>
    <name evidence="3" type="ORF">TeGR_g4326</name>
</gene>
<dbReference type="SUPFAM" id="SSF50998">
    <property type="entry name" value="Quinoprotein alcohol dehydrogenase-like"/>
    <property type="match status" value="1"/>
</dbReference>
<evidence type="ECO:0000313" key="3">
    <source>
        <dbReference type="EMBL" id="GMI19255.1"/>
    </source>
</evidence>
<evidence type="ECO:0000259" key="2">
    <source>
        <dbReference type="Pfam" id="PF25171"/>
    </source>
</evidence>
<dbReference type="InterPro" id="IPR011047">
    <property type="entry name" value="Quinoprotein_ADH-like_sf"/>
</dbReference>
<feature type="compositionally biased region" description="Pro residues" evidence="1">
    <location>
        <begin position="1"/>
        <end position="33"/>
    </location>
</feature>
<evidence type="ECO:0000256" key="1">
    <source>
        <dbReference type="SAM" id="MobiDB-lite"/>
    </source>
</evidence>
<dbReference type="PANTHER" id="PTHR22840">
    <property type="entry name" value="WD REPEAT-CONTAINING PROTEIN 36"/>
    <property type="match status" value="1"/>
</dbReference>
<feature type="region of interest" description="Disordered" evidence="1">
    <location>
        <begin position="152"/>
        <end position="203"/>
    </location>
</feature>
<feature type="compositionally biased region" description="Low complexity" evidence="1">
    <location>
        <begin position="178"/>
        <end position="188"/>
    </location>
</feature>
<sequence length="396" mass="41097">MPTAPPSPPPAPASPPSPPSNPKRVRPTPPASLSPPSSLLFSPYLSLGVLTSPVPPSLFPSSPPLLTCALPRSFTIYSLASITPSLVSPRLPGRCGTITAVANDGKRTFLGTSRGYVRVYERVTCIAEWRGGGRVAALELVGGVVMVGRNEGAEVRQVGEDDDEDDDSEPDSDDEDLSAISGAAGDSGSDSDDSHAPAPAPGTLEVFTTSRYEPLTLVASVPLPSPVSSLLHPPTYVNKVLVATRSAGLLLYNVRSRKLLHTFGALEGRGVINAIVASPDPDTVAVSTTLAVPGSPPAHQVTLLNLRHDKPLFSLSHSAPVHSMSFSATAPSLSTATPSEVHTWDLEKRSLLATYPHGNTAPTSLLYLPNTPTLLATSLNSICIGRAGPATSGPAT</sequence>
<feature type="domain" description="WDR36/Utp21 N-terminal" evidence="2">
    <location>
        <begin position="203"/>
        <end position="379"/>
    </location>
</feature>
<evidence type="ECO:0000313" key="4">
    <source>
        <dbReference type="Proteomes" id="UP001165060"/>
    </source>
</evidence>
<feature type="compositionally biased region" description="Acidic residues" evidence="1">
    <location>
        <begin position="160"/>
        <end position="177"/>
    </location>
</feature>
<dbReference type="EMBL" id="BRYB01002424">
    <property type="protein sequence ID" value="GMI19255.1"/>
    <property type="molecule type" value="Genomic_DNA"/>
</dbReference>
<dbReference type="Pfam" id="PF25171">
    <property type="entry name" value="Beta-prop_WDR36-Utp21_1st"/>
    <property type="match status" value="1"/>
</dbReference>
<protein>
    <recommendedName>
        <fullName evidence="2">WDR36/Utp21 N-terminal domain-containing protein</fullName>
    </recommendedName>
</protein>
<dbReference type="PANTHER" id="PTHR22840:SF12">
    <property type="entry name" value="WD REPEAT-CONTAINING PROTEIN 36"/>
    <property type="match status" value="1"/>
</dbReference>
<name>A0ABQ6M4D9_9STRA</name>
<accession>A0ABQ6M4D9</accession>
<dbReference type="InterPro" id="IPR015943">
    <property type="entry name" value="WD40/YVTN_repeat-like_dom_sf"/>
</dbReference>
<dbReference type="InterPro" id="IPR059157">
    <property type="entry name" value="WDR36-Utp21_N"/>
</dbReference>
<reference evidence="3 4" key="1">
    <citation type="journal article" date="2023" name="Commun. Biol.">
        <title>Genome analysis of Parmales, the sister group of diatoms, reveals the evolutionary specialization of diatoms from phago-mixotrophs to photoautotrophs.</title>
        <authorList>
            <person name="Ban H."/>
            <person name="Sato S."/>
            <person name="Yoshikawa S."/>
            <person name="Yamada K."/>
            <person name="Nakamura Y."/>
            <person name="Ichinomiya M."/>
            <person name="Sato N."/>
            <person name="Blanc-Mathieu R."/>
            <person name="Endo H."/>
            <person name="Kuwata A."/>
            <person name="Ogata H."/>
        </authorList>
    </citation>
    <scope>NUCLEOTIDE SEQUENCE [LARGE SCALE GENOMIC DNA]</scope>
</reference>